<feature type="transmembrane region" description="Helical" evidence="6">
    <location>
        <begin position="165"/>
        <end position="188"/>
    </location>
</feature>
<dbReference type="Proteomes" id="UP000244855">
    <property type="component" value="Unassembled WGS sequence"/>
</dbReference>
<evidence type="ECO:0000313" key="9">
    <source>
        <dbReference type="Proteomes" id="UP000244855"/>
    </source>
</evidence>
<dbReference type="OrthoDB" id="3900342at2759"/>
<evidence type="ECO:0000313" key="8">
    <source>
        <dbReference type="EMBL" id="PVI08350.1"/>
    </source>
</evidence>
<dbReference type="Pfam" id="PF00324">
    <property type="entry name" value="AA_permease"/>
    <property type="match status" value="1"/>
</dbReference>
<keyword evidence="3 6" id="KW-1133">Transmembrane helix</keyword>
<feature type="transmembrane region" description="Helical" evidence="6">
    <location>
        <begin position="258"/>
        <end position="282"/>
    </location>
</feature>
<keyword evidence="5" id="KW-0175">Coiled coil</keyword>
<keyword evidence="9" id="KW-1185">Reference proteome</keyword>
<evidence type="ECO:0000259" key="7">
    <source>
        <dbReference type="Pfam" id="PF00324"/>
    </source>
</evidence>
<dbReference type="PROSITE" id="PS51257">
    <property type="entry name" value="PROKAR_LIPOPROTEIN"/>
    <property type="match status" value="1"/>
</dbReference>
<feature type="transmembrane region" description="Helical" evidence="6">
    <location>
        <begin position="132"/>
        <end position="153"/>
    </location>
</feature>
<gene>
    <name evidence="8" type="ORF">DM02DRAFT_621234</name>
</gene>
<dbReference type="EMBL" id="KZ805300">
    <property type="protein sequence ID" value="PVI08350.1"/>
    <property type="molecule type" value="Genomic_DNA"/>
</dbReference>
<evidence type="ECO:0000256" key="5">
    <source>
        <dbReference type="SAM" id="Coils"/>
    </source>
</evidence>
<dbReference type="PANTHER" id="PTHR43341">
    <property type="entry name" value="AMINO ACID PERMEASE"/>
    <property type="match status" value="1"/>
</dbReference>
<sequence length="621" mass="67061">MANRSEHLDRTLNRPALAGIGISGCVGVGVYVTSGGLITTAGSLGAPISFLVAGVIAASVQHTITEMVTSRPLTGALIDLPHTFLDPAAGFAVAALYPLANIFSMAALTAHSAELTAFLKTKPEKHPPGVEAGINIAFIALTTFSHCLGVKLYGRIERVVMIFKLCLFVLVCIIMIIINVGDYTSYAFPPGWMPGGYKTTSNQFTRHTGVPDTEFGLSGGGGRLFGLVTAVTFALFSCTAGEMIAMTAGEAKEPWKDVPVVISFVYLIQLGIIPFVLMSGAANVNYADPSLATVWGAGSGKMTVSPFVVALQTTAIAGASKAFNFFFIISAYTAGNTALYVSSRAAFTLAQTYLPNRLADIFGSTNGGHTPLAAILLCASFGSKLGAHDTSDAQTTTLTSGRLDRLEKRKIVSRNENLYKKKMFKSRWQPLPAYIGIIGCAFVVVWSGIPPLYIICAKASLTDTQHLKSNFALGFDIFGAWIGPFLFATFYLTYKYITPHSVSVDIRDLTSGDYILGDLAVMEGQDPESLKMHPNDRRLSEPITSVLDHDLIEMSPVHRSSITHTSSFFPNTVSDEEIDIEEMTNQARKEERKKIREILESRPSRMQRSLARELWSCVVAD</sequence>
<evidence type="ECO:0000256" key="4">
    <source>
        <dbReference type="ARBA" id="ARBA00023136"/>
    </source>
</evidence>
<evidence type="ECO:0000256" key="2">
    <source>
        <dbReference type="ARBA" id="ARBA00022692"/>
    </source>
</evidence>
<accession>A0A2V1EFT0</accession>
<name>A0A2V1EFT0_9PLEO</name>
<feature type="transmembrane region" description="Helical" evidence="6">
    <location>
        <begin position="473"/>
        <end position="494"/>
    </location>
</feature>
<feature type="transmembrane region" description="Helical" evidence="6">
    <location>
        <begin position="12"/>
        <end position="32"/>
    </location>
</feature>
<dbReference type="AlphaFoldDB" id="A0A2V1EFT0"/>
<proteinExistence type="predicted"/>
<feature type="transmembrane region" description="Helical" evidence="6">
    <location>
        <begin position="84"/>
        <end position="112"/>
    </location>
</feature>
<dbReference type="GO" id="GO:0015171">
    <property type="term" value="F:amino acid transmembrane transporter activity"/>
    <property type="evidence" value="ECO:0007669"/>
    <property type="project" value="TreeGrafter"/>
</dbReference>
<keyword evidence="2 6" id="KW-0812">Transmembrane</keyword>
<feature type="transmembrane region" description="Helical" evidence="6">
    <location>
        <begin position="431"/>
        <end position="453"/>
    </location>
</feature>
<evidence type="ECO:0000256" key="6">
    <source>
        <dbReference type="SAM" id="Phobius"/>
    </source>
</evidence>
<reference evidence="8 9" key="1">
    <citation type="journal article" date="2018" name="Sci. Rep.">
        <title>Comparative genomics provides insights into the lifestyle and reveals functional heterogeneity of dark septate endophytic fungi.</title>
        <authorList>
            <person name="Knapp D.G."/>
            <person name="Nemeth J.B."/>
            <person name="Barry K."/>
            <person name="Hainaut M."/>
            <person name="Henrissat B."/>
            <person name="Johnson J."/>
            <person name="Kuo A."/>
            <person name="Lim J.H.P."/>
            <person name="Lipzen A."/>
            <person name="Nolan M."/>
            <person name="Ohm R.A."/>
            <person name="Tamas L."/>
            <person name="Grigoriev I.V."/>
            <person name="Spatafora J.W."/>
            <person name="Nagy L.G."/>
            <person name="Kovacs G.M."/>
        </authorList>
    </citation>
    <scope>NUCLEOTIDE SEQUENCE [LARGE SCALE GENOMIC DNA]</scope>
    <source>
        <strain evidence="8 9">DSE2036</strain>
    </source>
</reference>
<feature type="transmembrane region" description="Helical" evidence="6">
    <location>
        <begin position="224"/>
        <end position="246"/>
    </location>
</feature>
<feature type="domain" description="Amino acid permease/ SLC12A" evidence="7">
    <location>
        <begin position="20"/>
        <end position="497"/>
    </location>
</feature>
<evidence type="ECO:0000256" key="1">
    <source>
        <dbReference type="ARBA" id="ARBA00004141"/>
    </source>
</evidence>
<dbReference type="PANTHER" id="PTHR43341:SF46">
    <property type="entry name" value="SPS-SENSOR COMPONENT SSY1"/>
    <property type="match status" value="1"/>
</dbReference>
<dbReference type="InterPro" id="IPR050524">
    <property type="entry name" value="APC_YAT"/>
</dbReference>
<dbReference type="InterPro" id="IPR004841">
    <property type="entry name" value="AA-permease/SLC12A_dom"/>
</dbReference>
<dbReference type="GO" id="GO:0016020">
    <property type="term" value="C:membrane"/>
    <property type="evidence" value="ECO:0007669"/>
    <property type="project" value="UniProtKB-SubCell"/>
</dbReference>
<protein>
    <recommendedName>
        <fullName evidence="7">Amino acid permease/ SLC12A domain-containing protein</fullName>
    </recommendedName>
</protein>
<feature type="transmembrane region" description="Helical" evidence="6">
    <location>
        <begin position="44"/>
        <end position="64"/>
    </location>
</feature>
<dbReference type="STRING" id="97972.A0A2V1EFT0"/>
<evidence type="ECO:0000256" key="3">
    <source>
        <dbReference type="ARBA" id="ARBA00022989"/>
    </source>
</evidence>
<feature type="coiled-coil region" evidence="5">
    <location>
        <begin position="573"/>
        <end position="600"/>
    </location>
</feature>
<comment type="subcellular location">
    <subcellularLocation>
        <location evidence="1">Membrane</location>
        <topology evidence="1">Multi-pass membrane protein</topology>
    </subcellularLocation>
</comment>
<dbReference type="Gene3D" id="1.20.1740.10">
    <property type="entry name" value="Amino acid/polyamine transporter I"/>
    <property type="match status" value="1"/>
</dbReference>
<organism evidence="8 9">
    <name type="scientific">Periconia macrospinosa</name>
    <dbReference type="NCBI Taxonomy" id="97972"/>
    <lineage>
        <taxon>Eukaryota</taxon>
        <taxon>Fungi</taxon>
        <taxon>Dikarya</taxon>
        <taxon>Ascomycota</taxon>
        <taxon>Pezizomycotina</taxon>
        <taxon>Dothideomycetes</taxon>
        <taxon>Pleosporomycetidae</taxon>
        <taxon>Pleosporales</taxon>
        <taxon>Massarineae</taxon>
        <taxon>Periconiaceae</taxon>
        <taxon>Periconia</taxon>
    </lineage>
</organism>
<keyword evidence="4 6" id="KW-0472">Membrane</keyword>